<proteinExistence type="predicted"/>
<keyword evidence="2" id="KW-1185">Reference proteome</keyword>
<dbReference type="EMBL" id="REGW02001367">
    <property type="protein sequence ID" value="KAE8277109.1"/>
    <property type="molecule type" value="Genomic_DNA"/>
</dbReference>
<gene>
    <name evidence="1" type="ORF">D5F01_LYC25086</name>
</gene>
<name>A0A6G0HD54_LARCR</name>
<accession>A0A6G0HD54</accession>
<organism evidence="1 2">
    <name type="scientific">Larimichthys crocea</name>
    <name type="common">Large yellow croaker</name>
    <name type="synonym">Pseudosciaena crocea</name>
    <dbReference type="NCBI Taxonomy" id="215358"/>
    <lineage>
        <taxon>Eukaryota</taxon>
        <taxon>Metazoa</taxon>
        <taxon>Chordata</taxon>
        <taxon>Craniata</taxon>
        <taxon>Vertebrata</taxon>
        <taxon>Euteleostomi</taxon>
        <taxon>Actinopterygii</taxon>
        <taxon>Neopterygii</taxon>
        <taxon>Teleostei</taxon>
        <taxon>Neoteleostei</taxon>
        <taxon>Acanthomorphata</taxon>
        <taxon>Eupercaria</taxon>
        <taxon>Sciaenidae</taxon>
        <taxon>Larimichthys</taxon>
    </lineage>
</organism>
<protein>
    <submittedName>
        <fullName evidence="1">Uncharacterized protein</fullName>
    </submittedName>
</protein>
<evidence type="ECO:0000313" key="1">
    <source>
        <dbReference type="EMBL" id="KAE8277109.1"/>
    </source>
</evidence>
<sequence length="154" mass="16795">MPTLARSIAEAIPSQRPGVSFKGFLPTSCHLVFYFGQWVHFLSVPSTLVPFYEQVKDMEPVQLLPVISSPLTNTGRKDIELLAVLPTWQGSVSSPLSSRCSCHPQDGKVAGSMAPWRGFWQYSSLPGLVKGQGWGAQSLSALIEGQPSITHRQS</sequence>
<reference evidence="1 2" key="1">
    <citation type="submission" date="2019-07" db="EMBL/GenBank/DDBJ databases">
        <title>Chromosome genome assembly for large yellow croaker.</title>
        <authorList>
            <person name="Xiao S."/>
        </authorList>
    </citation>
    <scope>NUCLEOTIDE SEQUENCE [LARGE SCALE GENOMIC DNA]</scope>
    <source>
        <strain evidence="1">JMULYC20181020</strain>
        <tissue evidence="1">Muscle</tissue>
    </source>
</reference>
<comment type="caution">
    <text evidence="1">The sequence shown here is derived from an EMBL/GenBank/DDBJ whole genome shotgun (WGS) entry which is preliminary data.</text>
</comment>
<evidence type="ECO:0000313" key="2">
    <source>
        <dbReference type="Proteomes" id="UP000424527"/>
    </source>
</evidence>
<dbReference type="Proteomes" id="UP000424527">
    <property type="component" value="Unassembled WGS sequence"/>
</dbReference>
<dbReference type="AlphaFoldDB" id="A0A6G0HD54"/>